<keyword evidence="2" id="KW-1185">Reference proteome</keyword>
<comment type="caution">
    <text evidence="1">The sequence shown here is derived from an EMBL/GenBank/DDBJ whole genome shotgun (WGS) entry which is preliminary data.</text>
</comment>
<proteinExistence type="predicted"/>
<protein>
    <submittedName>
        <fullName evidence="1">Peptidyl-prolyl cis-trans isomerase</fullName>
    </submittedName>
</protein>
<gene>
    <name evidence="1" type="ORF">GCM10007931_00210</name>
</gene>
<dbReference type="Proteomes" id="UP001157156">
    <property type="component" value="Unassembled WGS sequence"/>
</dbReference>
<dbReference type="InterPro" id="IPR010858">
    <property type="entry name" value="DUF1481"/>
</dbReference>
<dbReference type="GO" id="GO:0016853">
    <property type="term" value="F:isomerase activity"/>
    <property type="evidence" value="ECO:0007669"/>
    <property type="project" value="UniProtKB-KW"/>
</dbReference>
<dbReference type="Pfam" id="PF07356">
    <property type="entry name" value="DUF1481"/>
    <property type="match status" value="1"/>
</dbReference>
<reference evidence="2" key="1">
    <citation type="journal article" date="2019" name="Int. J. Syst. Evol. Microbiol.">
        <title>The Global Catalogue of Microorganisms (GCM) 10K type strain sequencing project: providing services to taxonomists for standard genome sequencing and annotation.</title>
        <authorList>
            <consortium name="The Broad Institute Genomics Platform"/>
            <consortium name="The Broad Institute Genome Sequencing Center for Infectious Disease"/>
            <person name="Wu L."/>
            <person name="Ma J."/>
        </authorList>
    </citation>
    <scope>NUCLEOTIDE SEQUENCE [LARGE SCALE GENOMIC DNA]</scope>
    <source>
        <strain evidence="2">NBRC 111146</strain>
    </source>
</reference>
<accession>A0ABQ6EKF5</accession>
<organism evidence="1 2">
    <name type="scientific">Vibrio algivorus</name>
    <dbReference type="NCBI Taxonomy" id="1667024"/>
    <lineage>
        <taxon>Bacteria</taxon>
        <taxon>Pseudomonadati</taxon>
        <taxon>Pseudomonadota</taxon>
        <taxon>Gammaproteobacteria</taxon>
        <taxon>Vibrionales</taxon>
        <taxon>Vibrionaceae</taxon>
        <taxon>Vibrio</taxon>
    </lineage>
</organism>
<keyword evidence="1" id="KW-0413">Isomerase</keyword>
<dbReference type="EMBL" id="BSPV01000001">
    <property type="protein sequence ID" value="GLT13047.1"/>
    <property type="molecule type" value="Genomic_DNA"/>
</dbReference>
<name>A0ABQ6EKF5_9VIBR</name>
<dbReference type="RefSeq" id="WP_089124740.1">
    <property type="nucleotide sequence ID" value="NZ_BSPV01000001.1"/>
</dbReference>
<sequence>MKRSFFSILTLSLLAGCSSPGSWTDHISSKFSGSVESAELSGGELEGTSKAFYWYTRALSKPKVASDYVQLPGNAWYKSSYQWQDGTIKEIVREGEIQQSSDGLKPFLVHIRFSAEGEAIYQRYRLDNQVLPLNQKDLDYYSQQAEDLVKKVDDIHGQGFELIQGVWNGSAFDSCDGVQYDNLQFDQVANISPVLKERIKSLNSYAAFIGYKNKKSKTLTVEKLLLLDEPTHGCIQRAHLIMN</sequence>
<evidence type="ECO:0000313" key="1">
    <source>
        <dbReference type="EMBL" id="GLT13047.1"/>
    </source>
</evidence>
<evidence type="ECO:0000313" key="2">
    <source>
        <dbReference type="Proteomes" id="UP001157156"/>
    </source>
</evidence>
<dbReference type="PROSITE" id="PS51257">
    <property type="entry name" value="PROKAR_LIPOPROTEIN"/>
    <property type="match status" value="1"/>
</dbReference>
<dbReference type="PIRSF" id="PIRSF028160">
    <property type="entry name" value="UCP028160"/>
    <property type="match status" value="1"/>
</dbReference>
<dbReference type="InterPro" id="IPR016872">
    <property type="entry name" value="UCP028160"/>
</dbReference>